<evidence type="ECO:0000256" key="2">
    <source>
        <dbReference type="SAM" id="MobiDB-lite"/>
    </source>
</evidence>
<name>A0A1D1YYV7_9ARAE</name>
<feature type="compositionally biased region" description="Basic and acidic residues" evidence="2">
    <location>
        <begin position="495"/>
        <end position="516"/>
    </location>
</feature>
<feature type="compositionally biased region" description="Low complexity" evidence="2">
    <location>
        <begin position="113"/>
        <end position="124"/>
    </location>
</feature>
<evidence type="ECO:0000313" key="3">
    <source>
        <dbReference type="EMBL" id="JAT59833.1"/>
    </source>
</evidence>
<feature type="region of interest" description="Disordered" evidence="2">
    <location>
        <begin position="1"/>
        <end position="28"/>
    </location>
</feature>
<proteinExistence type="predicted"/>
<gene>
    <name evidence="3" type="primary">Cgnl1_3</name>
    <name evidence="3" type="ORF">g.47940</name>
</gene>
<dbReference type="AlphaFoldDB" id="A0A1D1YYV7"/>
<sequence length="719" mass="82238">MNFQANPPNTDGYQTSSSDESKVSEQLSQNEYNALKSQLEQIFADFDQENRGRIVSRDLFSMIEKFERNQPSSLLKDDTRPMFQMFCEQNPDMEVSVDDVLQLITKLQPSAPSNNTTIGSTTSSEPMTPRRSVTKFGSVRSNWRNRHVGNRDGSIAIPQETDGEDNNSTSSRSRRLSSSGFYESPGSMMTSSYAKPYYDPSEEIVESFEGSGGIDEAVSNLIKTNNNDDPAVQLSRLYRHTVDLTKRLKESERHLASVARQHEDRIEELQHKLDETKTDLATKKREIVDHKSKEKTNLHQISLLEGEIQKVAKNLSGQKQLYSQLKKQYEEQCEEAEKLKDLVRIKEEDLRNSERKLIVYSAEKRTWADEKEHFESKLRNLEKNVEAAQQHENELIRQRDENLYLKETIDKLKLDLEEIRSSGGPNVPKNEFDVVNEVENIDKKSLRTELFDNALASIEEGGSDSNTDDVRTDRQIVSKTRRRKDNTSDINAGEEQSHSRSGELDRYRGADTDHTNRKQSGSRSSRRQVTDASGIARNTFGRDIESQYQILSSELGVQYALIEGMIRNTPGAHDKRDRSIRNNVNNVDGDSTDLTRHPPRSRQSSKRSKRKATPVSEEPQSSEKLEQAAMQSSKALVTRNPNMTVDQRNEVNSTIKFALYTIVIYLLGVITSVFLDGNLQNLQYSEWVPNDMHDESWTMRIILYLIETLLYDENVRVPT</sequence>
<dbReference type="EMBL" id="GDJX01008103">
    <property type="protein sequence ID" value="JAT59833.1"/>
    <property type="molecule type" value="Transcribed_RNA"/>
</dbReference>
<keyword evidence="1" id="KW-0175">Coiled coil</keyword>
<accession>A0A1D1YYV7</accession>
<evidence type="ECO:0000256" key="1">
    <source>
        <dbReference type="SAM" id="Coils"/>
    </source>
</evidence>
<feature type="region of interest" description="Disordered" evidence="2">
    <location>
        <begin position="570"/>
        <end position="641"/>
    </location>
</feature>
<feature type="coiled-coil region" evidence="1">
    <location>
        <begin position="259"/>
        <end position="401"/>
    </location>
</feature>
<organism evidence="3">
    <name type="scientific">Anthurium amnicola</name>
    <dbReference type="NCBI Taxonomy" id="1678845"/>
    <lineage>
        <taxon>Eukaryota</taxon>
        <taxon>Viridiplantae</taxon>
        <taxon>Streptophyta</taxon>
        <taxon>Embryophyta</taxon>
        <taxon>Tracheophyta</taxon>
        <taxon>Spermatophyta</taxon>
        <taxon>Magnoliopsida</taxon>
        <taxon>Liliopsida</taxon>
        <taxon>Araceae</taxon>
        <taxon>Pothoideae</taxon>
        <taxon>Potheae</taxon>
        <taxon>Anthurium</taxon>
    </lineage>
</organism>
<protein>
    <submittedName>
        <fullName evidence="3">Cingulin-like protein 1</fullName>
    </submittedName>
</protein>
<feature type="region of interest" description="Disordered" evidence="2">
    <location>
        <begin position="459"/>
        <end position="534"/>
    </location>
</feature>
<reference evidence="3" key="1">
    <citation type="submission" date="2015-07" db="EMBL/GenBank/DDBJ databases">
        <title>Transcriptome Assembly of Anthurium amnicola.</title>
        <authorList>
            <person name="Suzuki J."/>
        </authorList>
    </citation>
    <scope>NUCLEOTIDE SEQUENCE</scope>
</reference>
<feature type="region of interest" description="Disordered" evidence="2">
    <location>
        <begin position="109"/>
        <end position="194"/>
    </location>
</feature>
<feature type="compositionally biased region" description="Basic residues" evidence="2">
    <location>
        <begin position="597"/>
        <end position="612"/>
    </location>
</feature>
<feature type="compositionally biased region" description="Polar residues" evidence="2">
    <location>
        <begin position="629"/>
        <end position="641"/>
    </location>
</feature>
<feature type="compositionally biased region" description="Low complexity" evidence="2">
    <location>
        <begin position="168"/>
        <end position="179"/>
    </location>
</feature>